<evidence type="ECO:0000259" key="4">
    <source>
        <dbReference type="Pfam" id="PF18413"/>
    </source>
</evidence>
<proteinExistence type="predicted"/>
<feature type="compositionally biased region" description="Polar residues" evidence="2">
    <location>
        <begin position="1946"/>
        <end position="1955"/>
    </location>
</feature>
<feature type="region of interest" description="Disordered" evidence="2">
    <location>
        <begin position="1932"/>
        <end position="1960"/>
    </location>
</feature>
<feature type="domain" description="Neuraminidase-like" evidence="4">
    <location>
        <begin position="1278"/>
        <end position="1463"/>
    </location>
</feature>
<protein>
    <recommendedName>
        <fullName evidence="8">Insecticidal toxin complex protein</fullName>
    </recommendedName>
</protein>
<evidence type="ECO:0008006" key="8">
    <source>
        <dbReference type="Google" id="ProtNLM"/>
    </source>
</evidence>
<feature type="coiled-coil region" evidence="1">
    <location>
        <begin position="2190"/>
        <end position="2224"/>
    </location>
</feature>
<reference evidence="6" key="2">
    <citation type="submission" date="2023-06" db="EMBL/GenBank/DDBJ databases">
        <authorList>
            <consortium name="Lawrence Berkeley National Laboratory"/>
            <person name="Haridas S."/>
            <person name="Hensen N."/>
            <person name="Bonometti L."/>
            <person name="Westerberg I."/>
            <person name="Brannstrom I.O."/>
            <person name="Guillou S."/>
            <person name="Cros-Aarteil S."/>
            <person name="Calhoun S."/>
            <person name="Kuo A."/>
            <person name="Mondo S."/>
            <person name="Pangilinan J."/>
            <person name="Riley R."/>
            <person name="Labutti K."/>
            <person name="Andreopoulos B."/>
            <person name="Lipzen A."/>
            <person name="Chen C."/>
            <person name="Yanf M."/>
            <person name="Daum C."/>
            <person name="Ng V."/>
            <person name="Clum A."/>
            <person name="Steindorff A."/>
            <person name="Ohm R."/>
            <person name="Martin F."/>
            <person name="Silar P."/>
            <person name="Natvig D."/>
            <person name="Lalanne C."/>
            <person name="Gautier V."/>
            <person name="Ament-Velasquez S.L."/>
            <person name="Kruys A."/>
            <person name="Hutchinson M.I."/>
            <person name="Powell A.J."/>
            <person name="Barry K."/>
            <person name="Miller A.N."/>
            <person name="Grigoriev I.V."/>
            <person name="Debuchy R."/>
            <person name="Gladieux P."/>
            <person name="Thoren M.H."/>
            <person name="Johannesson H."/>
        </authorList>
    </citation>
    <scope>NUCLEOTIDE SEQUENCE</scope>
    <source>
        <strain evidence="6">CBS 168.71</strain>
    </source>
</reference>
<dbReference type="InterPro" id="IPR041079">
    <property type="entry name" value="Neuraminidase-like"/>
</dbReference>
<sequence>MDDFWDLFGVKKDIIDAIQAFGLHDGHLLQWTIRYVAGKNYVDQPARRRLLLVADLVEICEDALFTMTPILLKDPNVHSLSDVAVAYYSSAKGMRDGHVIRPPLLYRVPTAVLRNVVANADNVMIDDLARKTLIRIMDLAVAEQFDARSGALSHFIAQPACKSELSQVPKSTALKVREDLETLYRLHPLVVDADDILPLMGLGYTSAHKIASLNQSDFMREAENRGIITERAERIYLEAGRIDRRNDAVWVDIVKARTDVPVLSMSGLNHATPSDDGQDTNLTALFNDLDTVATENSTSVLGPASYLVDLLQMLDRANLSIKTVDPWTVQSATSARDVFLHRRPDIATAHLSKVDTETPVAYQDLAIEIMEQYLSRSLGLGADQEADVYKAVSHYVAPMATFPYNHAIATSRQLLQARGYSRYELLRRFQSDWDLVRRAFPDNPAWETSVAAAAAENVHQRRLTAEILKLQPLDFQAITQEAFYSPAFVRLLGIYDAGVTSKTYEEVVGVRQGGEYWGYEAYASEHGGDPYGGATWKMVDSASEISLRLIKDQLLVRSGLSSSQLNMVLKTRYIGKRLVVTLAKDDRFSDRLQDMRLQESPLVGGKEVAGRLSKRTCLDLQAFIRLYRRLGWPIQTLDAAIGVLARRAQIYEDDDHYHHVLDVAFLERLAAAQQLSTRVDVPLVELLPLWGPMDAQFSTSLYPKLFLHPQLVQQYPLLVPLASGEFLPTATFGENMGAILHALHITHADLLTLMEITRQDARTSWNLETIAELYRHQKMSHFLDLPISQYPKWWEYCQTMANPFLDPQSTLTSLGVWLRLPEEIPSVEAVLGLNDDAPTAKHRERTAKDLAFIAQIVQSVADLSLDDQPVDFVVAGPVLVTQPQPLRQGQPSVLELSEGLSLKGLTYFTAHGDARFDETSAIPVPAAKVIFQHLFRLERGLDMTKTVNMGPIEVEYYQKLTVDFSAMNFDQMTTLLSFLWNRQQLGVPGASLVSYYQYLQRASGRAANPSDTVEEKASLVELVSETCRVTKLTTESVSLFFDLRWPGLSTSERVKDLLARDLSPLHQLADCCEMSTTLGIPISTLHEWAQAPRLPNTAEDFDSAKQLKASLLSNKAENALARARESLASTQRRVLQEALFRVPILQAKKITTPDSLSAELLIDTQMGPGIQTSRIAQAIDSVQRFVQRCLIGLEKRYGIATTGIDQQLWGWMNKYTLWQANRKVYLYPENWADPSLRDDKTQAFEELENKMLQASLNKDVVGQLLREYVYAVHEVADLDLQAYLWERKPPYCGNYHFFARTRAAPFSFYYRRLEARSDARGSTLAKWLPWEKMEVDIPTHATDGDHQPLLKPGSYLIPALFKNRLFLFLPQITPRTVPAAPPTGSMMELAKSSSMPKSPQKGWEIKMAWVEMRNGKWSPKYVTATGIDVMEPEPSPSGPLVSVESFNFSIEPTTSDKTLTIVVEKLVPDPESHLDLPRQIRSRLGCFEMQGMQLRLVGTSPSAAVSSAIAGKVAFSRMLRKESTRDSEELRASVENYEVGIDPEAGHHSMLAVPDPPDMAGGEYELSWLLSYDHSQFKGVSGLVVERSVPDQAAQFYVSYPPITKDGAVDTTQKTVDTTHSFTQDTSLVLTEEIADNQGYECIFDALESLPKDQQDMAFGYYNNKYSELATPSSVYNWEIGFHVVALLMERLLATQQFDLALEVSRMVFDPRPGAPGPLSRLDNCWRFFPFKSSELRLAGSVRDIIQSLVPGSKPDDMVDWEAHPFSPHPVARNRPAVYMKRFVMKIIEILIASGDQYFRQNSSESVGLATQRYVEASELFGPAPVEIDPPTKPVTKSYDDIRGDVNSFATAAVDMELEFPYFINPELRGYGVPEPQAASHMNGTIGFVRSTYFGVPANPQMQALRDLIDNRLFNIRNGLDIDGNPRRLPLFDQPLDPDQVASGVASGTSPSSLSEGLDGGPMPNYRARYLLQKALDLCGELRGFEDSCLSIRERRDSEAMANLRARQEVGVSALMTEIKQLQIQEATMAIATLQEARESHVSTLKYYLALMGESKDIKIPSAVNKWEDFEYGIVEPGKGELRMSPEEALESRSSDAAGYIDVVASGMECAGGLLKALPETTIETQPMGVGAATKFGASNLGEAMIASAGLVRLGEKAASEIASRAARKGQLTRQLQERKLSANMAAREIQSVDTQIATQKKQIEIAQAELRAHQQQVADTAEMEEWMRTKYTSEALYSWLEAQTRKLAYQTYLSALDMAKTAERAMMFEYGPKARSLLSNSYWDGSRDGMLAASQLTAALHRIEKFYMQNKPHDYELTKTISLRQVSPLALVDLRAKGVAEFELPEVLFDHDFPGHYCRRIQSVSLTIPRSAATVGPPNSATAVNCSLQLLEHRYRLQAGRATGTEYYRPDPSGNDARFHTDRIPISSVALSTCKDDSGTFQLDFVNSDRYVPFEGAGVVSKWKLELPGPFRQFDYATIGDVLVTVQYTALEGGAAWKKLASDAVREFRSVLQDEDGSGGAFLMVDIKADFPDEWKSLEAQLRDTKTGEEKKPMAMDLTRMLDMLPFWSVGQHVTFEKVWMTVQPAKGGWEKTGVVEALGAEMEEDVAKSGEGFKVLGPGDAKDVKDVKIAPVRLKGVMPKGWWVVVQYTQGK</sequence>
<dbReference type="GeneID" id="87837847"/>
<evidence type="ECO:0000256" key="1">
    <source>
        <dbReference type="SAM" id="Coils"/>
    </source>
</evidence>
<feature type="domain" description="ABC toxin N-terminal" evidence="5">
    <location>
        <begin position="1127"/>
        <end position="1248"/>
    </location>
</feature>
<dbReference type="InterPro" id="IPR046839">
    <property type="entry name" value="ABC_toxin_N"/>
</dbReference>
<evidence type="ECO:0000256" key="2">
    <source>
        <dbReference type="SAM" id="MobiDB-lite"/>
    </source>
</evidence>
<evidence type="ECO:0000313" key="6">
    <source>
        <dbReference type="EMBL" id="KAK3292012.1"/>
    </source>
</evidence>
<evidence type="ECO:0000259" key="3">
    <source>
        <dbReference type="Pfam" id="PF18276"/>
    </source>
</evidence>
<dbReference type="Proteomes" id="UP001278766">
    <property type="component" value="Unassembled WGS sequence"/>
</dbReference>
<dbReference type="Pfam" id="PF18276">
    <property type="entry name" value="TcA_TcB_BD"/>
    <property type="match status" value="1"/>
</dbReference>
<gene>
    <name evidence="6" type="ORF">B0H64DRAFT_329848</name>
</gene>
<dbReference type="RefSeq" id="XP_062655526.1">
    <property type="nucleotide sequence ID" value="XM_062800899.1"/>
</dbReference>
<evidence type="ECO:0000313" key="7">
    <source>
        <dbReference type="Proteomes" id="UP001278766"/>
    </source>
</evidence>
<dbReference type="EMBL" id="JAUEPN010000008">
    <property type="protein sequence ID" value="KAK3292012.1"/>
    <property type="molecule type" value="Genomic_DNA"/>
</dbReference>
<feature type="domain" description="Tc toxin complex TcA C-terminal TcB-binding" evidence="3">
    <location>
        <begin position="2196"/>
        <end position="2491"/>
    </location>
</feature>
<dbReference type="InterPro" id="IPR040840">
    <property type="entry name" value="TcA_TcB_BD"/>
</dbReference>
<keyword evidence="1" id="KW-0175">Coiled coil</keyword>
<dbReference type="Pfam" id="PF20220">
    <property type="entry name" value="ABC_toxin_N"/>
    <property type="match status" value="1"/>
</dbReference>
<keyword evidence="7" id="KW-1185">Reference proteome</keyword>
<reference evidence="6" key="1">
    <citation type="journal article" date="2023" name="Mol. Phylogenet. Evol.">
        <title>Genome-scale phylogeny and comparative genomics of the fungal order Sordariales.</title>
        <authorList>
            <person name="Hensen N."/>
            <person name="Bonometti L."/>
            <person name="Westerberg I."/>
            <person name="Brannstrom I.O."/>
            <person name="Guillou S."/>
            <person name="Cros-Aarteil S."/>
            <person name="Calhoun S."/>
            <person name="Haridas S."/>
            <person name="Kuo A."/>
            <person name="Mondo S."/>
            <person name="Pangilinan J."/>
            <person name="Riley R."/>
            <person name="LaButti K."/>
            <person name="Andreopoulos B."/>
            <person name="Lipzen A."/>
            <person name="Chen C."/>
            <person name="Yan M."/>
            <person name="Daum C."/>
            <person name="Ng V."/>
            <person name="Clum A."/>
            <person name="Steindorff A."/>
            <person name="Ohm R.A."/>
            <person name="Martin F."/>
            <person name="Silar P."/>
            <person name="Natvig D.O."/>
            <person name="Lalanne C."/>
            <person name="Gautier V."/>
            <person name="Ament-Velasquez S.L."/>
            <person name="Kruys A."/>
            <person name="Hutchinson M.I."/>
            <person name="Powell A.J."/>
            <person name="Barry K."/>
            <person name="Miller A.N."/>
            <person name="Grigoriev I.V."/>
            <person name="Debuchy R."/>
            <person name="Gladieux P."/>
            <person name="Hiltunen Thoren M."/>
            <person name="Johannesson H."/>
        </authorList>
    </citation>
    <scope>NUCLEOTIDE SEQUENCE</scope>
    <source>
        <strain evidence="6">CBS 168.71</strain>
    </source>
</reference>
<evidence type="ECO:0000259" key="5">
    <source>
        <dbReference type="Pfam" id="PF20220"/>
    </source>
</evidence>
<name>A0AAE0H8N0_9PEZI</name>
<organism evidence="6 7">
    <name type="scientific">Chaetomium fimeti</name>
    <dbReference type="NCBI Taxonomy" id="1854472"/>
    <lineage>
        <taxon>Eukaryota</taxon>
        <taxon>Fungi</taxon>
        <taxon>Dikarya</taxon>
        <taxon>Ascomycota</taxon>
        <taxon>Pezizomycotina</taxon>
        <taxon>Sordariomycetes</taxon>
        <taxon>Sordariomycetidae</taxon>
        <taxon>Sordariales</taxon>
        <taxon>Chaetomiaceae</taxon>
        <taxon>Chaetomium</taxon>
    </lineage>
</organism>
<comment type="caution">
    <text evidence="6">The sequence shown here is derived from an EMBL/GenBank/DDBJ whole genome shotgun (WGS) entry which is preliminary data.</text>
</comment>
<dbReference type="Pfam" id="PF18413">
    <property type="entry name" value="Neuraminidase"/>
    <property type="match status" value="1"/>
</dbReference>
<accession>A0AAE0H8N0</accession>